<accession>A0A1I3IY68</accession>
<dbReference type="STRING" id="1477437.SAMN05444682_104257"/>
<dbReference type="NCBIfam" id="TIGR03519">
    <property type="entry name" value="T9SS_PorP_fam"/>
    <property type="match status" value="1"/>
</dbReference>
<protein>
    <submittedName>
        <fullName evidence="1">Type IX secretion system membrane protein, PorP/SprF family</fullName>
    </submittedName>
</protein>
<dbReference type="RefSeq" id="WP_090626511.1">
    <property type="nucleotide sequence ID" value="NZ_FOQO01000004.1"/>
</dbReference>
<name>A0A1I3IY68_9SPHI</name>
<evidence type="ECO:0000313" key="1">
    <source>
        <dbReference type="EMBL" id="SFI52924.1"/>
    </source>
</evidence>
<dbReference type="Proteomes" id="UP000198670">
    <property type="component" value="Unassembled WGS sequence"/>
</dbReference>
<keyword evidence="2" id="KW-1185">Reference proteome</keyword>
<proteinExistence type="predicted"/>
<dbReference type="InterPro" id="IPR019861">
    <property type="entry name" value="PorP/SprF_Bacteroidetes"/>
</dbReference>
<evidence type="ECO:0000313" key="2">
    <source>
        <dbReference type="Proteomes" id="UP000198670"/>
    </source>
</evidence>
<dbReference type="AlphaFoldDB" id="A0A1I3IY68"/>
<dbReference type="Pfam" id="PF11751">
    <property type="entry name" value="PorP_SprF"/>
    <property type="match status" value="1"/>
</dbReference>
<sequence length="367" mass="40890">MFYLAPHNDFYKLKDLIEKEHKDSYRLTARGNDMYARSTGMFFLFLSMASILCAQQRPQYTQYIFNGFLMNPAVAGIERYVDVKLGGRSQWHGLEGAPQTAYLSAHLPIGARHIQDGVTSFGEGGYNPYSRGYSHRYRASEPHHGAGIILQHDRAAQFVRTDALVAYAYHLRITETMNLSAGVNAGFSQVRLDMAGISTPNDPVLAGYADSRIAPELGLGLWLYGARFFAGVSAQQLLGNPLAFSDNAQRLGGYQQFFLTAGYKLHLGSDMAVVPSVLFKQLARMPFVGDYNVKLAFRDRLWVGGGYRNHESFSVMAGVNISALLNLSYSYDFSTGPVRTLAYGSHEVVLGFLLNNRYKVYCPQVMF</sequence>
<reference evidence="1 2" key="1">
    <citation type="submission" date="2016-10" db="EMBL/GenBank/DDBJ databases">
        <authorList>
            <person name="de Groot N.N."/>
        </authorList>
    </citation>
    <scope>NUCLEOTIDE SEQUENCE [LARGE SCALE GENOMIC DNA]</scope>
    <source>
        <strain evidence="1 2">RK1</strain>
    </source>
</reference>
<dbReference type="EMBL" id="FOQO01000004">
    <property type="protein sequence ID" value="SFI52924.1"/>
    <property type="molecule type" value="Genomic_DNA"/>
</dbReference>
<dbReference type="OrthoDB" id="1493187at2"/>
<gene>
    <name evidence="1" type="ORF">SAMN05444682_104257</name>
</gene>
<organism evidence="1 2">
    <name type="scientific">Parapedobacter indicus</name>
    <dbReference type="NCBI Taxonomy" id="1477437"/>
    <lineage>
        <taxon>Bacteria</taxon>
        <taxon>Pseudomonadati</taxon>
        <taxon>Bacteroidota</taxon>
        <taxon>Sphingobacteriia</taxon>
        <taxon>Sphingobacteriales</taxon>
        <taxon>Sphingobacteriaceae</taxon>
        <taxon>Parapedobacter</taxon>
    </lineage>
</organism>